<dbReference type="UniPathway" id="UPA00214"/>
<evidence type="ECO:0000256" key="4">
    <source>
        <dbReference type="ARBA" id="ARBA00008706"/>
    </source>
</evidence>
<evidence type="ECO:0000256" key="6">
    <source>
        <dbReference type="ARBA" id="ARBA00022679"/>
    </source>
</evidence>
<evidence type="ECO:0000256" key="10">
    <source>
        <dbReference type="HAMAP-Rule" id="MF_00571"/>
    </source>
</evidence>
<dbReference type="PIRSF" id="PIRSF006005">
    <property type="entry name" value="GalT_BS"/>
    <property type="match status" value="1"/>
</dbReference>
<comment type="pathway">
    <text evidence="3 10">Carbohydrate metabolism; galactose metabolism.</text>
</comment>
<dbReference type="InterPro" id="IPR005849">
    <property type="entry name" value="GalP_Utransf_N"/>
</dbReference>
<dbReference type="NCBIfam" id="TIGR01239">
    <property type="entry name" value="galT_2"/>
    <property type="match status" value="1"/>
</dbReference>
<gene>
    <name evidence="10" type="primary">galT</name>
    <name evidence="13" type="ORF">RU87_GL001688</name>
</gene>
<dbReference type="Pfam" id="PF02744">
    <property type="entry name" value="GalP_UDP_tr_C"/>
    <property type="match status" value="1"/>
</dbReference>
<evidence type="ECO:0000259" key="11">
    <source>
        <dbReference type="Pfam" id="PF01087"/>
    </source>
</evidence>
<comment type="catalytic activity">
    <reaction evidence="1 10">
        <text>alpha-D-galactose 1-phosphate + UDP-alpha-D-glucose = alpha-D-glucose 1-phosphate + UDP-alpha-D-galactose</text>
        <dbReference type="Rhea" id="RHEA:13989"/>
        <dbReference type="ChEBI" id="CHEBI:58336"/>
        <dbReference type="ChEBI" id="CHEBI:58601"/>
        <dbReference type="ChEBI" id="CHEBI:58885"/>
        <dbReference type="ChEBI" id="CHEBI:66914"/>
        <dbReference type="EC" id="2.7.7.12"/>
    </reaction>
</comment>
<comment type="similarity">
    <text evidence="4 10">Belongs to the galactose-1-phosphate uridylyltransferase type 2 family.</text>
</comment>
<dbReference type="GO" id="GO:0006012">
    <property type="term" value="P:galactose metabolic process"/>
    <property type="evidence" value="ECO:0007669"/>
    <property type="project" value="UniProtKB-UniRule"/>
</dbReference>
<comment type="subcellular location">
    <subcellularLocation>
        <location evidence="2 10">Cytoplasm</location>
    </subcellularLocation>
</comment>
<dbReference type="STRING" id="1348632.GCA_001591745_01180"/>
<dbReference type="InterPro" id="IPR000766">
    <property type="entry name" value="GalP_uridyl_Trfase_II"/>
</dbReference>
<evidence type="ECO:0000256" key="9">
    <source>
        <dbReference type="ARBA" id="ARBA00023277"/>
    </source>
</evidence>
<keyword evidence="14" id="KW-1185">Reference proteome</keyword>
<keyword evidence="8 10" id="KW-0299">Galactose metabolism</keyword>
<dbReference type="PANTHER" id="PTHR39191">
    <property type="entry name" value="GALACTOSE-1-PHOSPHATE URIDYLYLTRANSFERASE"/>
    <property type="match status" value="1"/>
</dbReference>
<evidence type="ECO:0000256" key="5">
    <source>
        <dbReference type="ARBA" id="ARBA00022490"/>
    </source>
</evidence>
<dbReference type="HAMAP" id="MF_00571">
    <property type="entry name" value="GalP_UDP_trans"/>
    <property type="match status" value="1"/>
</dbReference>
<evidence type="ECO:0000256" key="3">
    <source>
        <dbReference type="ARBA" id="ARBA00004947"/>
    </source>
</evidence>
<reference evidence="13 14" key="1">
    <citation type="submission" date="2014-12" db="EMBL/GenBank/DDBJ databases">
        <title>Draft genome sequences of 10 type strains of Lactococcus.</title>
        <authorList>
            <person name="Sun Z."/>
            <person name="Zhong Z."/>
            <person name="Liu W."/>
            <person name="Zhang W."/>
            <person name="Zhang H."/>
        </authorList>
    </citation>
    <scope>NUCLEOTIDE SEQUENCE [LARGE SCALE GENOMIC DNA]</scope>
    <source>
        <strain evidence="13 14">DSM 20686</strain>
    </source>
</reference>
<dbReference type="InterPro" id="IPR005850">
    <property type="entry name" value="GalP_Utransf_C"/>
</dbReference>
<dbReference type="NCBIfam" id="NF003629">
    <property type="entry name" value="PRK05270.1-2"/>
    <property type="match status" value="1"/>
</dbReference>
<keyword evidence="6 10" id="KW-0808">Transferase</keyword>
<dbReference type="InterPro" id="IPR023425">
    <property type="entry name" value="GalP_uridyl_Trfase_II_CS"/>
</dbReference>
<dbReference type="EMBL" id="JXJX01000008">
    <property type="protein sequence ID" value="PCS06479.1"/>
    <property type="molecule type" value="Genomic_DNA"/>
</dbReference>
<dbReference type="GO" id="GO:0008108">
    <property type="term" value="F:UDP-glucose:hexose-1-phosphate uridylyltransferase activity"/>
    <property type="evidence" value="ECO:0007669"/>
    <property type="project" value="UniProtKB-UniRule"/>
</dbReference>
<proteinExistence type="inferred from homology"/>
<evidence type="ECO:0000256" key="8">
    <source>
        <dbReference type="ARBA" id="ARBA00023144"/>
    </source>
</evidence>
<evidence type="ECO:0000256" key="1">
    <source>
        <dbReference type="ARBA" id="ARBA00001107"/>
    </source>
</evidence>
<keyword evidence="5 10" id="KW-0963">Cytoplasm</keyword>
<sequence>MSIEVNDKGNENKSRLELDMSKYQTIQNFIDIAEENGTINAIDKIYLRNQLLHFLGVDDWQEPKGGCEKHNALILMDDLLEIAKVNQQFTEEDAPFYEAALMDFITPKPSQINHEFWEKYDEQPELATSYFYQLARQVDQVKTRDIAKNVGFKHQTKYGELEITINLSKPEKDPKMIALEKMKQSSGYPKCALCLENEGLYGGGNHPARSNHRAIRMRLGDQKWGFQYSPYAYYQEHAIVFNEMHQPMIINEQTFDNLLSFLDVFPHYMIGSNADLPIVGGSILTHDHYQAGYYDFPMMKAHIRKTVQLQNYPDIQAGIVNWPMSVLRLSSTNKAVLLAASSEILEKWRQYDDKSLQIVSKTEDNVLHHTITPIARKIGTDYVLDLVFRDNNTSEVFPDGIFHPHETLHHIKKENIGLIEVMGLAILPPRLKDELNEVEKYLLNQSNEIADSHLSWANHLKNSLTVTPQDVHEKVQQAVGAVFEQVLQDAGVFKDDHNGQIGFDRFIAAVNDR</sequence>
<keyword evidence="7 10" id="KW-0548">Nucleotidyltransferase</keyword>
<organism evidence="13 14">
    <name type="scientific">Pseudolactococcus plantarum</name>
    <dbReference type="NCBI Taxonomy" id="1365"/>
    <lineage>
        <taxon>Bacteria</taxon>
        <taxon>Bacillati</taxon>
        <taxon>Bacillota</taxon>
        <taxon>Bacilli</taxon>
        <taxon>Lactobacillales</taxon>
        <taxon>Streptococcaceae</taxon>
        <taxon>Pseudolactococcus</taxon>
    </lineage>
</organism>
<evidence type="ECO:0000256" key="2">
    <source>
        <dbReference type="ARBA" id="ARBA00004496"/>
    </source>
</evidence>
<dbReference type="AlphaFoldDB" id="A0A2A5RZ27"/>
<dbReference type="PROSITE" id="PS01163">
    <property type="entry name" value="GAL_P_UDP_TRANSF_II"/>
    <property type="match status" value="1"/>
</dbReference>
<evidence type="ECO:0000313" key="13">
    <source>
        <dbReference type="EMBL" id="PCS06479.1"/>
    </source>
</evidence>
<feature type="domain" description="Galactose-1-phosphate uridyl transferase N-terminal" evidence="11">
    <location>
        <begin position="39"/>
        <end position="247"/>
    </location>
</feature>
<dbReference type="Proteomes" id="UP000242246">
    <property type="component" value="Unassembled WGS sequence"/>
</dbReference>
<name>A0A2A5RZ27_9LACT</name>
<accession>A0A2A5RZ27</accession>
<comment type="caution">
    <text evidence="13">The sequence shown here is derived from an EMBL/GenBank/DDBJ whole genome shotgun (WGS) entry which is preliminary data.</text>
</comment>
<dbReference type="Pfam" id="PF01087">
    <property type="entry name" value="GalP_UDP_transf"/>
    <property type="match status" value="1"/>
</dbReference>
<keyword evidence="9 10" id="KW-0119">Carbohydrate metabolism</keyword>
<evidence type="ECO:0000259" key="12">
    <source>
        <dbReference type="Pfam" id="PF02744"/>
    </source>
</evidence>
<dbReference type="PANTHER" id="PTHR39191:SF1">
    <property type="entry name" value="DUF4922 DOMAIN-CONTAINING PROTEIN"/>
    <property type="match status" value="1"/>
</dbReference>
<protein>
    <recommendedName>
        <fullName evidence="10">Galactose-1-phosphate uridylyltransferase</fullName>
        <shortName evidence="10">Gal-1-P uridylyltransferase</shortName>
        <ecNumber evidence="10">2.7.7.12</ecNumber>
    </recommendedName>
    <alternativeName>
        <fullName evidence="10">UDP-glucose--hexose-1-phosphate uridylyltransferase</fullName>
    </alternativeName>
</protein>
<feature type="domain" description="Galactose-1-phosphate uridyl transferase C-terminal" evidence="12">
    <location>
        <begin position="263"/>
        <end position="457"/>
    </location>
</feature>
<evidence type="ECO:0000313" key="14">
    <source>
        <dbReference type="Proteomes" id="UP000242246"/>
    </source>
</evidence>
<dbReference type="EC" id="2.7.7.12" evidence="10"/>
<evidence type="ECO:0000256" key="7">
    <source>
        <dbReference type="ARBA" id="ARBA00022695"/>
    </source>
</evidence>
<dbReference type="GO" id="GO:0005737">
    <property type="term" value="C:cytoplasm"/>
    <property type="evidence" value="ECO:0007669"/>
    <property type="project" value="UniProtKB-SubCell"/>
</dbReference>